<feature type="signal peptide" evidence="2">
    <location>
        <begin position="1"/>
        <end position="22"/>
    </location>
</feature>
<dbReference type="Proteomes" id="UP000269692">
    <property type="component" value="Unassembled WGS sequence"/>
</dbReference>
<keyword evidence="2" id="KW-0732">Signal</keyword>
<sequence>MGLVAAFAIGLLATLAAGAAAAAPARIILLRHGEKQNAWKLCPVGVQRSQALKAQHLGKGAADSLFRPGETPKAFFAITLHTLELITPAATSWGQPVITYSVLPEGSPADFREQLNVQTRKAAQDLLNDPRWDGSTVVVAWEHDHIAKVVPPAKAGKMPGPVPVTLYDLLGLAKFKDAPANWPDETYDYFWIIDFDPATKAPASFRMEKQVFSGAFAGVPQNDWGAPNGLTPASKCQMPKPKKKADRKAGGTQ</sequence>
<keyword evidence="4" id="KW-1185">Reference proteome</keyword>
<feature type="region of interest" description="Disordered" evidence="1">
    <location>
        <begin position="223"/>
        <end position="253"/>
    </location>
</feature>
<organism evidence="3 4">
    <name type="scientific">Xanthobacter tagetidis</name>
    <dbReference type="NCBI Taxonomy" id="60216"/>
    <lineage>
        <taxon>Bacteria</taxon>
        <taxon>Pseudomonadati</taxon>
        <taxon>Pseudomonadota</taxon>
        <taxon>Alphaproteobacteria</taxon>
        <taxon>Hyphomicrobiales</taxon>
        <taxon>Xanthobacteraceae</taxon>
        <taxon>Xanthobacter</taxon>
    </lineage>
</organism>
<proteinExistence type="predicted"/>
<reference evidence="3 4" key="1">
    <citation type="submission" date="2018-10" db="EMBL/GenBank/DDBJ databases">
        <title>Xanthobacter tagetidis genome sequencing and assembly.</title>
        <authorList>
            <person name="Maclea K.S."/>
            <person name="Goen A.E."/>
            <person name="Fatima S.A."/>
        </authorList>
    </citation>
    <scope>NUCLEOTIDE SEQUENCE [LARGE SCALE GENOMIC DNA]</scope>
    <source>
        <strain evidence="3 4">ATCC 700314</strain>
    </source>
</reference>
<gene>
    <name evidence="3" type="ORF">D9R14_12765</name>
</gene>
<evidence type="ECO:0000313" key="4">
    <source>
        <dbReference type="Proteomes" id="UP000269692"/>
    </source>
</evidence>
<evidence type="ECO:0000256" key="2">
    <source>
        <dbReference type="SAM" id="SignalP"/>
    </source>
</evidence>
<protein>
    <submittedName>
        <fullName evidence="3">Histidine phosphatase family protein</fullName>
    </submittedName>
</protein>
<dbReference type="EMBL" id="RCTF01000009">
    <property type="protein sequence ID" value="RLP78246.1"/>
    <property type="molecule type" value="Genomic_DNA"/>
</dbReference>
<evidence type="ECO:0000313" key="3">
    <source>
        <dbReference type="EMBL" id="RLP78246.1"/>
    </source>
</evidence>
<name>A0A3L7ACP3_9HYPH</name>
<evidence type="ECO:0000256" key="1">
    <source>
        <dbReference type="SAM" id="MobiDB-lite"/>
    </source>
</evidence>
<dbReference type="AlphaFoldDB" id="A0A3L7ACP3"/>
<accession>A0A3L7ACP3</accession>
<feature type="chain" id="PRO_5017963489" evidence="2">
    <location>
        <begin position="23"/>
        <end position="253"/>
    </location>
</feature>
<comment type="caution">
    <text evidence="3">The sequence shown here is derived from an EMBL/GenBank/DDBJ whole genome shotgun (WGS) entry which is preliminary data.</text>
</comment>